<dbReference type="AlphaFoldDB" id="A0A9P9BHU2"/>
<dbReference type="EMBL" id="JAGTJQ010000015">
    <property type="protein sequence ID" value="KAH7012271.1"/>
    <property type="molecule type" value="Genomic_DNA"/>
</dbReference>
<comment type="caution">
    <text evidence="1">The sequence shown here is derived from an EMBL/GenBank/DDBJ whole genome shotgun (WGS) entry which is preliminary data.</text>
</comment>
<gene>
    <name evidence="1" type="ORF">B0I36DRAFT_340796</name>
</gene>
<sequence length="184" mass="20293">MMENARQLALECPELSARVAPRQFALEGLKALELHLSTKRPGEYQLVKKKIDEMLTHSVRQKTDCPHKILAAALAYIGLCCSSFIACDTTNGGEDVALILFVERGIRLWALAQVELEPGSLGPAGIIDPRVYVEAFEDLCTHIKSLRKAISKETDLKTRGKLKFTLGLLDEILEGLAHKLKPTG</sequence>
<proteinExistence type="predicted"/>
<accession>A0A9P9BHU2</accession>
<name>A0A9P9BHU2_9PEZI</name>
<dbReference type="GeneID" id="70185517"/>
<evidence type="ECO:0000313" key="1">
    <source>
        <dbReference type="EMBL" id="KAH7012271.1"/>
    </source>
</evidence>
<reference evidence="1" key="1">
    <citation type="journal article" date="2021" name="Nat. Commun.">
        <title>Genetic determinants of endophytism in the Arabidopsis root mycobiome.</title>
        <authorList>
            <person name="Mesny F."/>
            <person name="Miyauchi S."/>
            <person name="Thiergart T."/>
            <person name="Pickel B."/>
            <person name="Atanasova L."/>
            <person name="Karlsson M."/>
            <person name="Huettel B."/>
            <person name="Barry K.W."/>
            <person name="Haridas S."/>
            <person name="Chen C."/>
            <person name="Bauer D."/>
            <person name="Andreopoulos W."/>
            <person name="Pangilinan J."/>
            <person name="LaButti K."/>
            <person name="Riley R."/>
            <person name="Lipzen A."/>
            <person name="Clum A."/>
            <person name="Drula E."/>
            <person name="Henrissat B."/>
            <person name="Kohler A."/>
            <person name="Grigoriev I.V."/>
            <person name="Martin F.M."/>
            <person name="Hacquard S."/>
        </authorList>
    </citation>
    <scope>NUCLEOTIDE SEQUENCE</scope>
    <source>
        <strain evidence="1">MPI-CAGE-CH-0230</strain>
    </source>
</reference>
<protein>
    <submittedName>
        <fullName evidence="1">Uncharacterized protein</fullName>
    </submittedName>
</protein>
<organism evidence="1 2">
    <name type="scientific">Microdochium trichocladiopsis</name>
    <dbReference type="NCBI Taxonomy" id="1682393"/>
    <lineage>
        <taxon>Eukaryota</taxon>
        <taxon>Fungi</taxon>
        <taxon>Dikarya</taxon>
        <taxon>Ascomycota</taxon>
        <taxon>Pezizomycotina</taxon>
        <taxon>Sordariomycetes</taxon>
        <taxon>Xylariomycetidae</taxon>
        <taxon>Xylariales</taxon>
        <taxon>Microdochiaceae</taxon>
        <taxon>Microdochium</taxon>
    </lineage>
</organism>
<evidence type="ECO:0000313" key="2">
    <source>
        <dbReference type="Proteomes" id="UP000756346"/>
    </source>
</evidence>
<dbReference type="Proteomes" id="UP000756346">
    <property type="component" value="Unassembled WGS sequence"/>
</dbReference>
<keyword evidence="2" id="KW-1185">Reference proteome</keyword>
<dbReference type="RefSeq" id="XP_046004647.1">
    <property type="nucleotide sequence ID" value="XM_046155971.1"/>
</dbReference>